<dbReference type="AlphaFoldDB" id="A0A918YSD2"/>
<accession>A0A918YSD2</accession>
<dbReference type="GO" id="GO:0016811">
    <property type="term" value="F:hydrolase activity, acting on carbon-nitrogen (but not peptide) bonds, in linear amides"/>
    <property type="evidence" value="ECO:0007669"/>
    <property type="project" value="TreeGrafter"/>
</dbReference>
<keyword evidence="1" id="KW-0862">Zinc</keyword>
<dbReference type="PANTHER" id="PTHR12993">
    <property type="entry name" value="N-ACETYLGLUCOSAMINYL-PHOSPHATIDYLINOSITOL DE-N-ACETYLASE-RELATED"/>
    <property type="match status" value="1"/>
</dbReference>
<dbReference type="Proteomes" id="UP000655443">
    <property type="component" value="Unassembled WGS sequence"/>
</dbReference>
<dbReference type="GO" id="GO:0016137">
    <property type="term" value="P:glycoside metabolic process"/>
    <property type="evidence" value="ECO:0007669"/>
    <property type="project" value="UniProtKB-ARBA"/>
</dbReference>
<reference evidence="2" key="2">
    <citation type="submission" date="2020-09" db="EMBL/GenBank/DDBJ databases">
        <authorList>
            <person name="Sun Q."/>
            <person name="Ohkuma M."/>
        </authorList>
    </citation>
    <scope>NUCLEOTIDE SEQUENCE</scope>
    <source>
        <strain evidence="2">JCM 4714</strain>
    </source>
</reference>
<organism evidence="2 3">
    <name type="scientific">Streptomyces alanosinicus</name>
    <dbReference type="NCBI Taxonomy" id="68171"/>
    <lineage>
        <taxon>Bacteria</taxon>
        <taxon>Bacillati</taxon>
        <taxon>Actinomycetota</taxon>
        <taxon>Actinomycetes</taxon>
        <taxon>Kitasatosporales</taxon>
        <taxon>Streptomycetaceae</taxon>
        <taxon>Streptomyces</taxon>
    </lineage>
</organism>
<gene>
    <name evidence="2" type="ORF">GCM10010339_73900</name>
</gene>
<dbReference type="SUPFAM" id="SSF102588">
    <property type="entry name" value="LmbE-like"/>
    <property type="match status" value="1"/>
</dbReference>
<protein>
    <recommendedName>
        <fullName evidence="4">GlcNAc-PI de-N-acetylase</fullName>
    </recommendedName>
</protein>
<evidence type="ECO:0008006" key="4">
    <source>
        <dbReference type="Google" id="ProtNLM"/>
    </source>
</evidence>
<evidence type="ECO:0000313" key="3">
    <source>
        <dbReference type="Proteomes" id="UP000655443"/>
    </source>
</evidence>
<reference evidence="2" key="1">
    <citation type="journal article" date="2014" name="Int. J. Syst. Evol. Microbiol.">
        <title>Complete genome sequence of Corynebacterium casei LMG S-19264T (=DSM 44701T), isolated from a smear-ripened cheese.</title>
        <authorList>
            <consortium name="US DOE Joint Genome Institute (JGI-PGF)"/>
            <person name="Walter F."/>
            <person name="Albersmeier A."/>
            <person name="Kalinowski J."/>
            <person name="Ruckert C."/>
        </authorList>
    </citation>
    <scope>NUCLEOTIDE SEQUENCE</scope>
    <source>
        <strain evidence="2">JCM 4714</strain>
    </source>
</reference>
<comment type="caution">
    <text evidence="2">The sequence shown here is derived from an EMBL/GenBank/DDBJ whole genome shotgun (WGS) entry which is preliminary data.</text>
</comment>
<dbReference type="Pfam" id="PF02585">
    <property type="entry name" value="PIG-L"/>
    <property type="match status" value="1"/>
</dbReference>
<evidence type="ECO:0000256" key="1">
    <source>
        <dbReference type="ARBA" id="ARBA00022833"/>
    </source>
</evidence>
<name>A0A918YSD2_9ACTN</name>
<dbReference type="InterPro" id="IPR024078">
    <property type="entry name" value="LmbE-like_dom_sf"/>
</dbReference>
<proteinExistence type="predicted"/>
<dbReference type="EMBL" id="BMVG01000031">
    <property type="protein sequence ID" value="GHE12029.1"/>
    <property type="molecule type" value="Genomic_DNA"/>
</dbReference>
<dbReference type="PANTHER" id="PTHR12993:SF26">
    <property type="entry name" value="1D-MYO-INOSITOL 2-ACETAMIDO-2-DEOXY-ALPHA-D-GLUCOPYRANOSIDE DEACETYLASE"/>
    <property type="match status" value="1"/>
</dbReference>
<evidence type="ECO:0000313" key="2">
    <source>
        <dbReference type="EMBL" id="GHE12029.1"/>
    </source>
</evidence>
<sequence>MPDSDELIPETAASSTMPSLLGVFAHPDDESLLAGGVLAQHAAAHARTAVVTMTWAPDSPRAPELADALRALGAGAPRMLGYGDARNPQAAPGRPRLVDAPLDEVVAALVQQIRSFRPDIVVTHDALGQLTGHPDHRRTHQAALLAAQDAGLPHLHPEAGEPWQPRVVYCATHPESGVGELGPLLEAVGKAVLAVPDAYATTTVDVTPWVDVKWAAILAHRGEVARERPLPGILARLPEADRNRIIQIEHFTRLTPGPAKGDPVQLTH</sequence>
<dbReference type="Gene3D" id="3.40.50.10320">
    <property type="entry name" value="LmbE-like"/>
    <property type="match status" value="1"/>
</dbReference>
<dbReference type="InterPro" id="IPR003737">
    <property type="entry name" value="GlcNAc_PI_deacetylase-related"/>
</dbReference>
<keyword evidence="3" id="KW-1185">Reference proteome</keyword>